<keyword evidence="4 6" id="KW-1133">Transmembrane helix</keyword>
<comment type="subcellular location">
    <subcellularLocation>
        <location evidence="1">Cell membrane</location>
        <topology evidence="1">Multi-pass membrane protein</topology>
    </subcellularLocation>
</comment>
<feature type="domain" description="EamA" evidence="7">
    <location>
        <begin position="143"/>
        <end position="290"/>
    </location>
</feature>
<feature type="domain" description="EamA" evidence="7">
    <location>
        <begin position="6"/>
        <end position="134"/>
    </location>
</feature>
<feature type="transmembrane region" description="Helical" evidence="6">
    <location>
        <begin position="118"/>
        <end position="137"/>
    </location>
</feature>
<dbReference type="InterPro" id="IPR037185">
    <property type="entry name" value="EmrE-like"/>
</dbReference>
<dbReference type="Pfam" id="PF00892">
    <property type="entry name" value="EamA"/>
    <property type="match status" value="2"/>
</dbReference>
<dbReference type="KEGG" id="ahs:AHALO_2621"/>
<name>A0A2N1J029_9BACT</name>
<feature type="transmembrane region" description="Helical" evidence="6">
    <location>
        <begin position="270"/>
        <end position="291"/>
    </location>
</feature>
<evidence type="ECO:0000259" key="7">
    <source>
        <dbReference type="Pfam" id="PF00892"/>
    </source>
</evidence>
<evidence type="ECO:0000256" key="1">
    <source>
        <dbReference type="ARBA" id="ARBA00004651"/>
    </source>
</evidence>
<organism evidence="8 9">
    <name type="scientific">Malaciobacter halophilus</name>
    <dbReference type="NCBI Taxonomy" id="197482"/>
    <lineage>
        <taxon>Bacteria</taxon>
        <taxon>Pseudomonadati</taxon>
        <taxon>Campylobacterota</taxon>
        <taxon>Epsilonproteobacteria</taxon>
        <taxon>Campylobacterales</taxon>
        <taxon>Arcobacteraceae</taxon>
        <taxon>Malaciobacter</taxon>
    </lineage>
</organism>
<feature type="transmembrane region" description="Helical" evidence="6">
    <location>
        <begin position="244"/>
        <end position="264"/>
    </location>
</feature>
<dbReference type="InterPro" id="IPR000620">
    <property type="entry name" value="EamA_dom"/>
</dbReference>
<evidence type="ECO:0000256" key="6">
    <source>
        <dbReference type="SAM" id="Phobius"/>
    </source>
</evidence>
<reference evidence="8 9" key="1">
    <citation type="submission" date="2017-09" db="EMBL/GenBank/DDBJ databases">
        <title>Genomics of the genus Arcobacter.</title>
        <authorList>
            <person name="Perez-Cataluna A."/>
            <person name="Figueras M.J."/>
            <person name="Salas-Masso N."/>
        </authorList>
    </citation>
    <scope>NUCLEOTIDE SEQUENCE [LARGE SCALE GENOMIC DNA]</scope>
    <source>
        <strain evidence="8 9">DSM 18005</strain>
    </source>
</reference>
<keyword evidence="2" id="KW-1003">Cell membrane</keyword>
<evidence type="ECO:0000256" key="2">
    <source>
        <dbReference type="ARBA" id="ARBA00022475"/>
    </source>
</evidence>
<dbReference type="InterPro" id="IPR051258">
    <property type="entry name" value="Diverse_Substrate_Transporter"/>
</dbReference>
<feature type="transmembrane region" description="Helical" evidence="6">
    <location>
        <begin position="7"/>
        <end position="24"/>
    </location>
</feature>
<feature type="transmembrane region" description="Helical" evidence="6">
    <location>
        <begin position="61"/>
        <end position="81"/>
    </location>
</feature>
<evidence type="ECO:0000313" key="8">
    <source>
        <dbReference type="EMBL" id="PKI79910.1"/>
    </source>
</evidence>
<evidence type="ECO:0000313" key="9">
    <source>
        <dbReference type="Proteomes" id="UP000233248"/>
    </source>
</evidence>
<sequence length="296" mass="33510">MYYFKYYILLFLVTIIWGSSFFFIKQSLNTINSYEFLFLRFFIATIVIAPFLLFNMRKIKLYDVVAGGLIGIFLFLVLLITNISLEYLSSAKVAIYTGMSVIVIAIIDTLILKKLSKLILFSVCCSFIGLLLILELSSFSLQIGDSLGLILCTVIAIHFILTEKVTQNANSFLIGVVQIYFAMILSFCSLLLFSTGLKNLHIISLFNNKEILFSIIYTGALGTALAFIIQTICINKVSSIKAAVIFNFEPVVGLFFPILMAYYLNIENKLFTSVQFFGFFLIIISMFTIIFDKKRV</sequence>
<dbReference type="EMBL" id="NXIF01000051">
    <property type="protein sequence ID" value="PKI79910.1"/>
    <property type="molecule type" value="Genomic_DNA"/>
</dbReference>
<dbReference type="Proteomes" id="UP000233248">
    <property type="component" value="Unassembled WGS sequence"/>
</dbReference>
<gene>
    <name evidence="8" type="ORF">CP960_12000</name>
</gene>
<dbReference type="PANTHER" id="PTHR42920:SF5">
    <property type="entry name" value="EAMA DOMAIN-CONTAINING PROTEIN"/>
    <property type="match status" value="1"/>
</dbReference>
<dbReference type="PANTHER" id="PTHR42920">
    <property type="entry name" value="OS03G0707200 PROTEIN-RELATED"/>
    <property type="match status" value="1"/>
</dbReference>
<dbReference type="AlphaFoldDB" id="A0A2N1J029"/>
<keyword evidence="3 6" id="KW-0812">Transmembrane</keyword>
<evidence type="ECO:0000256" key="3">
    <source>
        <dbReference type="ARBA" id="ARBA00022692"/>
    </source>
</evidence>
<feature type="transmembrane region" description="Helical" evidence="6">
    <location>
        <begin position="173"/>
        <end position="192"/>
    </location>
</feature>
<dbReference type="RefSeq" id="WP_101185726.1">
    <property type="nucleotide sequence ID" value="NZ_CP031218.1"/>
</dbReference>
<evidence type="ECO:0000256" key="4">
    <source>
        <dbReference type="ARBA" id="ARBA00022989"/>
    </source>
</evidence>
<comment type="caution">
    <text evidence="8">The sequence shown here is derived from an EMBL/GenBank/DDBJ whole genome shotgun (WGS) entry which is preliminary data.</text>
</comment>
<feature type="transmembrane region" description="Helical" evidence="6">
    <location>
        <begin position="93"/>
        <end position="111"/>
    </location>
</feature>
<dbReference type="OrthoDB" id="3182968at2"/>
<evidence type="ECO:0000256" key="5">
    <source>
        <dbReference type="ARBA" id="ARBA00023136"/>
    </source>
</evidence>
<dbReference type="GO" id="GO:0005886">
    <property type="term" value="C:plasma membrane"/>
    <property type="evidence" value="ECO:0007669"/>
    <property type="project" value="UniProtKB-SubCell"/>
</dbReference>
<protein>
    <recommendedName>
        <fullName evidence="7">EamA domain-containing protein</fullName>
    </recommendedName>
</protein>
<accession>A0A2N1J029</accession>
<dbReference type="SUPFAM" id="SSF103481">
    <property type="entry name" value="Multidrug resistance efflux transporter EmrE"/>
    <property type="match status" value="1"/>
</dbReference>
<keyword evidence="9" id="KW-1185">Reference proteome</keyword>
<keyword evidence="5 6" id="KW-0472">Membrane</keyword>
<feature type="transmembrane region" description="Helical" evidence="6">
    <location>
        <begin position="212"/>
        <end position="232"/>
    </location>
</feature>
<feature type="transmembrane region" description="Helical" evidence="6">
    <location>
        <begin position="36"/>
        <end position="54"/>
    </location>
</feature>
<proteinExistence type="predicted"/>
<feature type="transmembrane region" description="Helical" evidence="6">
    <location>
        <begin position="143"/>
        <end position="161"/>
    </location>
</feature>